<feature type="compositionally biased region" description="Low complexity" evidence="1">
    <location>
        <begin position="107"/>
        <end position="164"/>
    </location>
</feature>
<keyword evidence="2" id="KW-0732">Signal</keyword>
<dbReference type="GeneID" id="93924556"/>
<gene>
    <name evidence="4" type="ORF">DK182_08565</name>
</gene>
<feature type="signal peptide" evidence="2">
    <location>
        <begin position="1"/>
        <end position="33"/>
    </location>
</feature>
<dbReference type="Pfam" id="PF03413">
    <property type="entry name" value="PepSY"/>
    <property type="match status" value="2"/>
</dbReference>
<feature type="domain" description="PepSY" evidence="3">
    <location>
        <begin position="42"/>
        <end position="100"/>
    </location>
</feature>
<dbReference type="Proteomes" id="UP000245369">
    <property type="component" value="Chromosome"/>
</dbReference>
<evidence type="ECO:0000256" key="1">
    <source>
        <dbReference type="SAM" id="MobiDB-lite"/>
    </source>
</evidence>
<feature type="compositionally biased region" description="Low complexity" evidence="1">
    <location>
        <begin position="231"/>
        <end position="242"/>
    </location>
</feature>
<protein>
    <recommendedName>
        <fullName evidence="3">PepSY domain-containing protein</fullName>
    </recommendedName>
</protein>
<organism evidence="4 5">
    <name type="scientific">Streptococcus sobrinus</name>
    <dbReference type="NCBI Taxonomy" id="1310"/>
    <lineage>
        <taxon>Bacteria</taxon>
        <taxon>Bacillati</taxon>
        <taxon>Bacillota</taxon>
        <taxon>Bacilli</taxon>
        <taxon>Lactobacillales</taxon>
        <taxon>Streptococcaceae</taxon>
        <taxon>Streptococcus</taxon>
    </lineage>
</organism>
<reference evidence="4 5" key="1">
    <citation type="submission" date="2018-05" db="EMBL/GenBank/DDBJ databases">
        <title>Complete genome sequences of Streptococcus sobrinus.</title>
        <authorList>
            <person name="Sales M."/>
            <person name="Jensen P.A."/>
        </authorList>
    </citation>
    <scope>NUCLEOTIDE SEQUENCE [LARGE SCALE GENOMIC DNA]</scope>
    <source>
        <strain evidence="4 5">SL1</strain>
    </source>
</reference>
<accession>A0ABN5LK56</accession>
<feature type="region of interest" description="Disordered" evidence="1">
    <location>
        <begin position="100"/>
        <end position="168"/>
    </location>
</feature>
<evidence type="ECO:0000313" key="4">
    <source>
        <dbReference type="EMBL" id="AWN21392.1"/>
    </source>
</evidence>
<name>A0ABN5LK56_9STRE</name>
<keyword evidence="5" id="KW-1185">Reference proteome</keyword>
<evidence type="ECO:0000313" key="5">
    <source>
        <dbReference type="Proteomes" id="UP000245369"/>
    </source>
</evidence>
<feature type="chain" id="PRO_5047003404" description="PepSY domain-containing protein" evidence="2">
    <location>
        <begin position="34"/>
        <end position="324"/>
    </location>
</feature>
<dbReference type="InterPro" id="IPR025711">
    <property type="entry name" value="PepSY"/>
</dbReference>
<feature type="region of interest" description="Disordered" evidence="1">
    <location>
        <begin position="229"/>
        <end position="250"/>
    </location>
</feature>
<proteinExistence type="predicted"/>
<dbReference type="RefSeq" id="WP_019795344.1">
    <property type="nucleotide sequence ID" value="NZ_CP029490.1"/>
</dbReference>
<evidence type="ECO:0000256" key="2">
    <source>
        <dbReference type="SAM" id="SignalP"/>
    </source>
</evidence>
<dbReference type="Gene3D" id="3.10.450.40">
    <property type="match status" value="3"/>
</dbReference>
<evidence type="ECO:0000259" key="3">
    <source>
        <dbReference type="Pfam" id="PF03413"/>
    </source>
</evidence>
<dbReference type="EMBL" id="CP029490">
    <property type="protein sequence ID" value="AWN21392.1"/>
    <property type="molecule type" value="Genomic_DNA"/>
</dbReference>
<feature type="domain" description="PepSY" evidence="3">
    <location>
        <begin position="165"/>
        <end position="226"/>
    </location>
</feature>
<sequence length="324" mass="34239">MTKLIKTKKLPYAVLTTLGLAVAGLGGVSAVSANSHSSSDCISQEQAKTVALKDCGVQESQAHFTKVEKTSYQNKTVYVVDFQEGQKEYDYTIDAHKGTVTQKDNKSQASQTSATTTPTGSAPSSSAPTTGTGASSQAGSSSSQSSQAGSSSSSQSSSNQNQATVTNEEAKQIALNNAGLAENQVSELKVDKDQQDDSPIYKINFKCGETGYSYHISAVNGSILEIDNDTNSSSNSGSNSSSDQNKQQATFTNEEAKQIVLNNAGLAENQVSELKVDKDQQDDSPIYKINFKYGECGYSYVVSAVNGSILEIDNDTDNSSNQSN</sequence>